<keyword evidence="4" id="KW-1185">Reference proteome</keyword>
<evidence type="ECO:0000256" key="2">
    <source>
        <dbReference type="SAM" id="Phobius"/>
    </source>
</evidence>
<proteinExistence type="predicted"/>
<accession>A0A8H6YVT4</accession>
<name>A0A8H6YVT4_9AGAR</name>
<organism evidence="3 4">
    <name type="scientific">Mycena venus</name>
    <dbReference type="NCBI Taxonomy" id="2733690"/>
    <lineage>
        <taxon>Eukaryota</taxon>
        <taxon>Fungi</taxon>
        <taxon>Dikarya</taxon>
        <taxon>Basidiomycota</taxon>
        <taxon>Agaricomycotina</taxon>
        <taxon>Agaricomycetes</taxon>
        <taxon>Agaricomycetidae</taxon>
        <taxon>Agaricales</taxon>
        <taxon>Marasmiineae</taxon>
        <taxon>Mycenaceae</taxon>
        <taxon>Mycena</taxon>
    </lineage>
</organism>
<sequence>MYPAQSSADPGGRRSSNFSDKTLPRPRKFVLRGFLSKLWGPPLYIICGQLMLQLATWGFFAYILSRRFLPLRDTATLDDWYKPLTWLCTQISAGLASLSCFLFALGVQQSIAFQLHGEGMPMPRLIVSLQIARRSFIGDLKNLKLVALSFAVMIATGAQTAGWSNLITPQFLNIKSSITGRELDLSSPLLQSTLPESTREFCVYNTSNLPALTVGQTESGFAAGNENQGFPTSVILLGQSFLTSTGGILPLTFVDVPLDSWFPDPTTLPAALSISGDLPSGLSSDYSITQQGYTADVSCTFQNLTRDSTPSLQVETKPLEDEDGNDSLLSNIIMSSDCNGPTFPDGSPFNSQSVDTIPGDGSGSILMIACGGSGGSYTLIFSGADLYSFIETMVCTLAPKTTKVRVDYSYDDSPNSTFIETLTHSGGSPDLGGPAGLSAVTTIYNMMYFSQGQQSNIVGDQLQSLILNGNLGDAASILPVMVGGIRDGNALLTVLKENYIRGVTEYSGSVFRACLSATGQDAPFLATGLPPNPDHPDERG</sequence>
<dbReference type="AlphaFoldDB" id="A0A8H6YVT4"/>
<protein>
    <submittedName>
        <fullName evidence="3">Uncharacterized protein</fullName>
    </submittedName>
</protein>
<comment type="caution">
    <text evidence="3">The sequence shown here is derived from an EMBL/GenBank/DDBJ whole genome shotgun (WGS) entry which is preliminary data.</text>
</comment>
<dbReference type="OrthoDB" id="3351168at2759"/>
<dbReference type="EMBL" id="JACAZI010000003">
    <property type="protein sequence ID" value="KAF7366134.1"/>
    <property type="molecule type" value="Genomic_DNA"/>
</dbReference>
<reference evidence="3" key="1">
    <citation type="submission" date="2020-05" db="EMBL/GenBank/DDBJ databases">
        <title>Mycena genomes resolve the evolution of fungal bioluminescence.</title>
        <authorList>
            <person name="Tsai I.J."/>
        </authorList>
    </citation>
    <scope>NUCLEOTIDE SEQUENCE</scope>
    <source>
        <strain evidence="3">CCC161011</strain>
    </source>
</reference>
<evidence type="ECO:0000313" key="3">
    <source>
        <dbReference type="EMBL" id="KAF7366134.1"/>
    </source>
</evidence>
<keyword evidence="2" id="KW-0472">Membrane</keyword>
<evidence type="ECO:0000313" key="4">
    <source>
        <dbReference type="Proteomes" id="UP000620124"/>
    </source>
</evidence>
<feature type="compositionally biased region" description="Polar residues" evidence="1">
    <location>
        <begin position="1"/>
        <end position="20"/>
    </location>
</feature>
<feature type="transmembrane region" description="Helical" evidence="2">
    <location>
        <begin position="42"/>
        <end position="64"/>
    </location>
</feature>
<feature type="region of interest" description="Disordered" evidence="1">
    <location>
        <begin position="1"/>
        <end position="21"/>
    </location>
</feature>
<evidence type="ECO:0000256" key="1">
    <source>
        <dbReference type="SAM" id="MobiDB-lite"/>
    </source>
</evidence>
<dbReference type="Proteomes" id="UP000620124">
    <property type="component" value="Unassembled WGS sequence"/>
</dbReference>
<keyword evidence="2" id="KW-1133">Transmembrane helix</keyword>
<feature type="transmembrane region" description="Helical" evidence="2">
    <location>
        <begin position="84"/>
        <end position="105"/>
    </location>
</feature>
<gene>
    <name evidence="3" type="ORF">MVEN_00490300</name>
</gene>
<keyword evidence="2" id="KW-0812">Transmembrane</keyword>